<dbReference type="PRINTS" id="PR00753">
    <property type="entry name" value="ACCSYNTHASE"/>
</dbReference>
<evidence type="ECO:0000313" key="5">
    <source>
        <dbReference type="Proteomes" id="UP000738349"/>
    </source>
</evidence>
<dbReference type="InterPro" id="IPR004839">
    <property type="entry name" value="Aminotransferase_I/II_large"/>
</dbReference>
<evidence type="ECO:0000259" key="3">
    <source>
        <dbReference type="Pfam" id="PF00155"/>
    </source>
</evidence>
<dbReference type="PROSITE" id="PS00105">
    <property type="entry name" value="AA_TRANSFER_CLASS_1"/>
    <property type="match status" value="1"/>
</dbReference>
<dbReference type="Gene3D" id="3.90.1150.10">
    <property type="entry name" value="Aspartate Aminotransferase, domain 1"/>
    <property type="match status" value="1"/>
</dbReference>
<dbReference type="AlphaFoldDB" id="A0A9P9IUS8"/>
<dbReference type="GO" id="GO:0030170">
    <property type="term" value="F:pyridoxal phosphate binding"/>
    <property type="evidence" value="ECO:0007669"/>
    <property type="project" value="InterPro"/>
</dbReference>
<dbReference type="GO" id="GO:0008483">
    <property type="term" value="F:transaminase activity"/>
    <property type="evidence" value="ECO:0007669"/>
    <property type="project" value="TreeGrafter"/>
</dbReference>
<sequence>MALKPSRRGLRNLSSNHEVNYDNDLRGVTYYDPISNPHGLIDISGASNELTRDILKDYSEQYSKIFSLSDAQPPQALTYGGVTGPPELNQAMSTFFNDWFKPARLVQESHIITTNGVSGLIDMLAFNVCDHGDGILLPSPNYSMLERDLGARAGVAIIPVHTRSVEDQFSADRSSDFIHVLEAAYHDAARRGIRAKAVFLTNPSNPVGRFYSEKTLLEVAKLCGRLSLHLIADEIYALSGFDVNGPGHLPGFTSVLSIADSSKDGVYSENIHSLYGVSKDWGMGGLRLGFLVSLDLLMLTFPSGLFTWVTHFSTQFWLDFVSNEEVVSRYVQCNRDRLRERYQAVTALMDRHGVPYVPSNGGIFIYVDLRRWLKYFDGPDGTSNGGDTRETQLCRYLIRHGIYMTNGELCFSSIPGYFRFVYTSPNDEAFVAVQRIRDAFHVNGE</sequence>
<comment type="similarity">
    <text evidence="1">Belongs to the class-I pyridoxal-phosphate-dependent aminotransferase family.</text>
</comment>
<dbReference type="Pfam" id="PF00155">
    <property type="entry name" value="Aminotran_1_2"/>
    <property type="match status" value="1"/>
</dbReference>
<dbReference type="OrthoDB" id="7042322at2759"/>
<dbReference type="PANTHER" id="PTHR43795">
    <property type="entry name" value="BIFUNCTIONAL ASPARTATE AMINOTRANSFERASE AND GLUTAMATE/ASPARTATE-PREPHENATE AMINOTRANSFERASE-RELATED"/>
    <property type="match status" value="1"/>
</dbReference>
<keyword evidence="5" id="KW-1185">Reference proteome</keyword>
<dbReference type="EMBL" id="JAGMUV010000013">
    <property type="protein sequence ID" value="KAH7136263.1"/>
    <property type="molecule type" value="Genomic_DNA"/>
</dbReference>
<dbReference type="GO" id="GO:0006520">
    <property type="term" value="P:amino acid metabolic process"/>
    <property type="evidence" value="ECO:0007669"/>
    <property type="project" value="TreeGrafter"/>
</dbReference>
<reference evidence="4" key="1">
    <citation type="journal article" date="2021" name="Nat. Commun.">
        <title>Genetic determinants of endophytism in the Arabidopsis root mycobiome.</title>
        <authorList>
            <person name="Mesny F."/>
            <person name="Miyauchi S."/>
            <person name="Thiergart T."/>
            <person name="Pickel B."/>
            <person name="Atanasova L."/>
            <person name="Karlsson M."/>
            <person name="Huettel B."/>
            <person name="Barry K.W."/>
            <person name="Haridas S."/>
            <person name="Chen C."/>
            <person name="Bauer D."/>
            <person name="Andreopoulos W."/>
            <person name="Pangilinan J."/>
            <person name="LaButti K."/>
            <person name="Riley R."/>
            <person name="Lipzen A."/>
            <person name="Clum A."/>
            <person name="Drula E."/>
            <person name="Henrissat B."/>
            <person name="Kohler A."/>
            <person name="Grigoriev I.V."/>
            <person name="Martin F.M."/>
            <person name="Hacquard S."/>
        </authorList>
    </citation>
    <scope>NUCLEOTIDE SEQUENCE</scope>
    <source>
        <strain evidence="4">MPI-CAGE-AT-0147</strain>
    </source>
</reference>
<comment type="caution">
    <text evidence="4">The sequence shown here is derived from an EMBL/GenBank/DDBJ whole genome shotgun (WGS) entry which is preliminary data.</text>
</comment>
<accession>A0A9P9IUS8</accession>
<name>A0A9P9IUS8_9HYPO</name>
<dbReference type="InterPro" id="IPR050478">
    <property type="entry name" value="Ethylene_sulfur-biosynth"/>
</dbReference>
<evidence type="ECO:0000256" key="2">
    <source>
        <dbReference type="ARBA" id="ARBA00022898"/>
    </source>
</evidence>
<dbReference type="CDD" id="cd00609">
    <property type="entry name" value="AAT_like"/>
    <property type="match status" value="1"/>
</dbReference>
<keyword evidence="2" id="KW-0663">Pyridoxal phosphate</keyword>
<dbReference type="PANTHER" id="PTHR43795:SF39">
    <property type="entry name" value="AMINOTRANSFERASE CLASS I_CLASSII DOMAIN-CONTAINING PROTEIN"/>
    <property type="match status" value="1"/>
</dbReference>
<proteinExistence type="inferred from homology"/>
<dbReference type="SUPFAM" id="SSF53383">
    <property type="entry name" value="PLP-dependent transferases"/>
    <property type="match status" value="1"/>
</dbReference>
<dbReference type="InterPro" id="IPR004838">
    <property type="entry name" value="NHTrfase_class1_PyrdxlP-BS"/>
</dbReference>
<evidence type="ECO:0000313" key="4">
    <source>
        <dbReference type="EMBL" id="KAH7136263.1"/>
    </source>
</evidence>
<keyword evidence="4" id="KW-0808">Transferase</keyword>
<gene>
    <name evidence="4" type="ORF">EDB81DRAFT_901977</name>
</gene>
<dbReference type="Proteomes" id="UP000738349">
    <property type="component" value="Unassembled WGS sequence"/>
</dbReference>
<dbReference type="InterPro" id="IPR015422">
    <property type="entry name" value="PyrdxlP-dep_Trfase_small"/>
</dbReference>
<protein>
    <submittedName>
        <fullName evidence="4">Pyridoxal phosphate-dependent transferase</fullName>
    </submittedName>
</protein>
<dbReference type="InterPro" id="IPR015421">
    <property type="entry name" value="PyrdxlP-dep_Trfase_major"/>
</dbReference>
<dbReference type="InterPro" id="IPR015424">
    <property type="entry name" value="PyrdxlP-dep_Trfase"/>
</dbReference>
<evidence type="ECO:0000256" key="1">
    <source>
        <dbReference type="ARBA" id="ARBA00007441"/>
    </source>
</evidence>
<organism evidence="4 5">
    <name type="scientific">Dactylonectria macrodidyma</name>
    <dbReference type="NCBI Taxonomy" id="307937"/>
    <lineage>
        <taxon>Eukaryota</taxon>
        <taxon>Fungi</taxon>
        <taxon>Dikarya</taxon>
        <taxon>Ascomycota</taxon>
        <taxon>Pezizomycotina</taxon>
        <taxon>Sordariomycetes</taxon>
        <taxon>Hypocreomycetidae</taxon>
        <taxon>Hypocreales</taxon>
        <taxon>Nectriaceae</taxon>
        <taxon>Dactylonectria</taxon>
    </lineage>
</organism>
<feature type="domain" description="Aminotransferase class I/classII large" evidence="3">
    <location>
        <begin position="73"/>
        <end position="436"/>
    </location>
</feature>
<dbReference type="Gene3D" id="3.40.640.10">
    <property type="entry name" value="Type I PLP-dependent aspartate aminotransferase-like (Major domain)"/>
    <property type="match status" value="1"/>
</dbReference>